<proteinExistence type="inferred from homology"/>
<organism evidence="13 14">
    <name type="scientific">Brassica carinata</name>
    <name type="common">Ethiopian mustard</name>
    <name type="synonym">Abyssinian cabbage</name>
    <dbReference type="NCBI Taxonomy" id="52824"/>
    <lineage>
        <taxon>Eukaryota</taxon>
        <taxon>Viridiplantae</taxon>
        <taxon>Streptophyta</taxon>
        <taxon>Embryophyta</taxon>
        <taxon>Tracheophyta</taxon>
        <taxon>Spermatophyta</taxon>
        <taxon>Magnoliopsida</taxon>
        <taxon>eudicotyledons</taxon>
        <taxon>Gunneridae</taxon>
        <taxon>Pentapetalae</taxon>
        <taxon>rosids</taxon>
        <taxon>malvids</taxon>
        <taxon>Brassicales</taxon>
        <taxon>Brassicaceae</taxon>
        <taxon>Brassiceae</taxon>
        <taxon>Brassica</taxon>
    </lineage>
</organism>
<keyword evidence="4" id="KW-0963">Cytoplasm</keyword>
<dbReference type="GO" id="GO:0005829">
    <property type="term" value="C:cytosol"/>
    <property type="evidence" value="ECO:0007669"/>
    <property type="project" value="TreeGrafter"/>
</dbReference>
<feature type="region of interest" description="Disordered" evidence="11">
    <location>
        <begin position="1"/>
        <end position="48"/>
    </location>
</feature>
<evidence type="ECO:0000256" key="6">
    <source>
        <dbReference type="ARBA" id="ARBA00022741"/>
    </source>
</evidence>
<dbReference type="InterPro" id="IPR006195">
    <property type="entry name" value="aa-tRNA-synth_II"/>
</dbReference>
<keyword evidence="7" id="KW-0067">ATP-binding</keyword>
<name>A0A8X7TFR4_BRACI</name>
<evidence type="ECO:0000256" key="3">
    <source>
        <dbReference type="ARBA" id="ARBA00012841"/>
    </source>
</evidence>
<dbReference type="EC" id="6.1.1.12" evidence="3"/>
<dbReference type="HAMAP" id="MF_02075">
    <property type="entry name" value="Asp_tRNA_synth_type2"/>
    <property type="match status" value="1"/>
</dbReference>
<dbReference type="GO" id="GO:0004815">
    <property type="term" value="F:aspartate-tRNA ligase activity"/>
    <property type="evidence" value="ECO:0007669"/>
    <property type="project" value="UniProtKB-EC"/>
</dbReference>
<keyword evidence="14" id="KW-1185">Reference proteome</keyword>
<evidence type="ECO:0000256" key="1">
    <source>
        <dbReference type="ARBA" id="ARBA00004496"/>
    </source>
</evidence>
<evidence type="ECO:0000256" key="2">
    <source>
        <dbReference type="ARBA" id="ARBA00005312"/>
    </source>
</evidence>
<dbReference type="EMBL" id="JAAMPC010001586">
    <property type="protein sequence ID" value="KAG2240077.1"/>
    <property type="molecule type" value="Genomic_DNA"/>
</dbReference>
<evidence type="ECO:0000256" key="10">
    <source>
        <dbReference type="ARBA" id="ARBA00047904"/>
    </source>
</evidence>
<sequence>MSSSNEEKMSKKAAKKRAAKLEKLSRKQEREEATSSSSLPLPLPLPFPLEEDESFSSNYGDVTPKSGRSSWREAVEGKELTDVSNLVEEIVGSEVSIRGRVHNHRLVAKTLFVILREIGTSMLKFVKQLSRESVVERIGLVSLPKKPLTATSQQAGVSLLKYMSQKMYCLSRSLLNLPLVVEDAARSEADIEKSLKVGKPAARVLQDTRLNNRFLDIRTPANQAIFRIQCQVQIAFREFLLSKGFLEIHTPKLMAGSSEGGSAVFRLDYKGQPACLAQSPQLHKQMAICGDMRRVFEVGPVFRAEDSFTHRHLCEFVGLDVEMEIRMHYSEVCMIDCGLSVNHISSVLIILPCFVQIMDLLGELFSFIFTKIEERCPKELESVRKQYPFQSLKFLPQTLRLTFAEGIQMLKEAGEEVDPLGDLNTESERKLGQLVLEKYKTEFYMLHRYPSAVRPFYTMPCEDDSNYSNSFDVFVRGEEIMSGAQRIHDPELLEKRARECGIDVKTISTYIDAFRYGAPPHGGFGVGLERVVMLLCALNNIRKTSLFPRDSQRLAP</sequence>
<dbReference type="FunFam" id="3.30.930.10:FF:000013">
    <property type="entry name" value="Aspartate--tRNA ligase, cytoplasmic"/>
    <property type="match status" value="1"/>
</dbReference>
<dbReference type="OrthoDB" id="372395at2759"/>
<accession>A0A8X7TFR4</accession>
<dbReference type="SUPFAM" id="SSF55681">
    <property type="entry name" value="Class II aaRS and biotin synthetases"/>
    <property type="match status" value="1"/>
</dbReference>
<evidence type="ECO:0000259" key="12">
    <source>
        <dbReference type="PROSITE" id="PS50862"/>
    </source>
</evidence>
<feature type="compositionally biased region" description="Basic and acidic residues" evidence="11">
    <location>
        <begin position="1"/>
        <end position="10"/>
    </location>
</feature>
<evidence type="ECO:0000256" key="7">
    <source>
        <dbReference type="ARBA" id="ARBA00022840"/>
    </source>
</evidence>
<dbReference type="PROSITE" id="PS50862">
    <property type="entry name" value="AA_TRNA_LIGASE_II"/>
    <property type="match status" value="1"/>
</dbReference>
<dbReference type="PRINTS" id="PR01042">
    <property type="entry name" value="TRNASYNTHASP"/>
</dbReference>
<dbReference type="GO" id="GO:0006422">
    <property type="term" value="P:aspartyl-tRNA aminoacylation"/>
    <property type="evidence" value="ECO:0007669"/>
    <property type="project" value="InterPro"/>
</dbReference>
<evidence type="ECO:0000313" key="14">
    <source>
        <dbReference type="Proteomes" id="UP000886595"/>
    </source>
</evidence>
<dbReference type="PANTHER" id="PTHR43450">
    <property type="entry name" value="ASPARTYL-TRNA SYNTHETASE"/>
    <property type="match status" value="1"/>
</dbReference>
<dbReference type="GO" id="GO:0017101">
    <property type="term" value="C:aminoacyl-tRNA synthetase multienzyme complex"/>
    <property type="evidence" value="ECO:0007669"/>
    <property type="project" value="TreeGrafter"/>
</dbReference>
<feature type="compositionally biased region" description="Basic and acidic residues" evidence="11">
    <location>
        <begin position="19"/>
        <end position="33"/>
    </location>
</feature>
<dbReference type="InterPro" id="IPR045864">
    <property type="entry name" value="aa-tRNA-synth_II/BPL/LPL"/>
</dbReference>
<dbReference type="Proteomes" id="UP000886595">
    <property type="component" value="Unassembled WGS sequence"/>
</dbReference>
<evidence type="ECO:0000256" key="11">
    <source>
        <dbReference type="SAM" id="MobiDB-lite"/>
    </source>
</evidence>
<dbReference type="InterPro" id="IPR004364">
    <property type="entry name" value="Aa-tRNA-synt_II"/>
</dbReference>
<dbReference type="CDD" id="cd00776">
    <property type="entry name" value="AsxRS_core"/>
    <property type="match status" value="1"/>
</dbReference>
<evidence type="ECO:0000256" key="5">
    <source>
        <dbReference type="ARBA" id="ARBA00022598"/>
    </source>
</evidence>
<dbReference type="PANTHER" id="PTHR43450:SF8">
    <property type="entry name" value="ASPARTATE--TRNA LIGASE 1, CYTOPLASMIC"/>
    <property type="match status" value="1"/>
</dbReference>
<comment type="catalytic activity">
    <reaction evidence="10">
        <text>tRNA(Asp) + L-aspartate + ATP = L-aspartyl-tRNA(Asp) + AMP + diphosphate</text>
        <dbReference type="Rhea" id="RHEA:19649"/>
        <dbReference type="Rhea" id="RHEA-COMP:9660"/>
        <dbReference type="Rhea" id="RHEA-COMP:9678"/>
        <dbReference type="ChEBI" id="CHEBI:29991"/>
        <dbReference type="ChEBI" id="CHEBI:30616"/>
        <dbReference type="ChEBI" id="CHEBI:33019"/>
        <dbReference type="ChEBI" id="CHEBI:78442"/>
        <dbReference type="ChEBI" id="CHEBI:78516"/>
        <dbReference type="ChEBI" id="CHEBI:456215"/>
        <dbReference type="EC" id="6.1.1.12"/>
    </reaction>
</comment>
<dbReference type="Gene3D" id="2.40.50.140">
    <property type="entry name" value="Nucleic acid-binding proteins"/>
    <property type="match status" value="1"/>
</dbReference>
<comment type="similarity">
    <text evidence="2">Belongs to the class-II aminoacyl-tRNA synthetase family. Type 2 subfamily.</text>
</comment>
<evidence type="ECO:0000256" key="4">
    <source>
        <dbReference type="ARBA" id="ARBA00022490"/>
    </source>
</evidence>
<dbReference type="AlphaFoldDB" id="A0A8X7TFR4"/>
<dbReference type="InterPro" id="IPR012340">
    <property type="entry name" value="NA-bd_OB-fold"/>
</dbReference>
<dbReference type="GO" id="GO:0003723">
    <property type="term" value="F:RNA binding"/>
    <property type="evidence" value="ECO:0007669"/>
    <property type="project" value="TreeGrafter"/>
</dbReference>
<keyword evidence="8" id="KW-0648">Protein biosynthesis</keyword>
<comment type="subcellular location">
    <subcellularLocation>
        <location evidence="1">Cytoplasm</location>
    </subcellularLocation>
</comment>
<dbReference type="SUPFAM" id="SSF50249">
    <property type="entry name" value="Nucleic acid-binding proteins"/>
    <property type="match status" value="1"/>
</dbReference>
<protein>
    <recommendedName>
        <fullName evidence="3">aspartate--tRNA ligase</fullName>
        <ecNumber evidence="3">6.1.1.12</ecNumber>
    </recommendedName>
</protein>
<keyword evidence="6" id="KW-0547">Nucleotide-binding</keyword>
<evidence type="ECO:0000256" key="9">
    <source>
        <dbReference type="ARBA" id="ARBA00023146"/>
    </source>
</evidence>
<dbReference type="InterPro" id="IPR004523">
    <property type="entry name" value="Asp-tRNA_synthase_2"/>
</dbReference>
<evidence type="ECO:0000313" key="13">
    <source>
        <dbReference type="EMBL" id="KAG2240077.1"/>
    </source>
</evidence>
<keyword evidence="5" id="KW-0436">Ligase</keyword>
<dbReference type="InterPro" id="IPR002312">
    <property type="entry name" value="Asp/Asn-tRNA-synth_IIb"/>
</dbReference>
<keyword evidence="9" id="KW-0030">Aminoacyl-tRNA synthetase</keyword>
<feature type="domain" description="Aminoacyl-transfer RNA synthetases class-II family profile" evidence="12">
    <location>
        <begin position="226"/>
        <end position="556"/>
    </location>
</feature>
<evidence type="ECO:0000256" key="8">
    <source>
        <dbReference type="ARBA" id="ARBA00022917"/>
    </source>
</evidence>
<dbReference type="Pfam" id="PF00152">
    <property type="entry name" value="tRNA-synt_2"/>
    <property type="match status" value="2"/>
</dbReference>
<comment type="caution">
    <text evidence="13">The sequence shown here is derived from an EMBL/GenBank/DDBJ whole genome shotgun (WGS) entry which is preliminary data.</text>
</comment>
<dbReference type="Gene3D" id="3.30.930.10">
    <property type="entry name" value="Bira Bifunctional Protein, Domain 2"/>
    <property type="match status" value="1"/>
</dbReference>
<gene>
    <name evidence="13" type="ORF">Bca52824_091079</name>
</gene>
<reference evidence="13 14" key="1">
    <citation type="submission" date="2020-02" db="EMBL/GenBank/DDBJ databases">
        <authorList>
            <person name="Ma Q."/>
            <person name="Huang Y."/>
            <person name="Song X."/>
            <person name="Pei D."/>
        </authorList>
    </citation>
    <scope>NUCLEOTIDE SEQUENCE [LARGE SCALE GENOMIC DNA]</scope>
    <source>
        <strain evidence="13">Sxm20200214</strain>
        <tissue evidence="13">Leaf</tissue>
    </source>
</reference>
<dbReference type="GO" id="GO:0005524">
    <property type="term" value="F:ATP binding"/>
    <property type="evidence" value="ECO:0007669"/>
    <property type="project" value="UniProtKB-KW"/>
</dbReference>